<dbReference type="PANTHER" id="PTHR43397">
    <property type="entry name" value="ERGOTHIONEINE BIOSYNTHESIS PROTEIN 1"/>
    <property type="match status" value="1"/>
</dbReference>
<proteinExistence type="inferred from homology"/>
<evidence type="ECO:0000256" key="3">
    <source>
        <dbReference type="HAMAP-Rule" id="MF_02037"/>
    </source>
</evidence>
<evidence type="ECO:0000313" key="5">
    <source>
        <dbReference type="EMBL" id="GAA3358528.1"/>
    </source>
</evidence>
<comment type="caution">
    <text evidence="5">The sequence shown here is derived from an EMBL/GenBank/DDBJ whole genome shotgun (WGS) entry which is preliminary data.</text>
</comment>
<evidence type="ECO:0000256" key="2">
    <source>
        <dbReference type="ARBA" id="ARBA00022679"/>
    </source>
</evidence>
<evidence type="ECO:0000259" key="4">
    <source>
        <dbReference type="Pfam" id="PF10017"/>
    </source>
</evidence>
<feature type="binding site" evidence="3">
    <location>
        <position position="93"/>
    </location>
    <ligand>
        <name>S-adenosyl-L-methionine</name>
        <dbReference type="ChEBI" id="CHEBI:59789"/>
    </ligand>
</feature>
<dbReference type="Proteomes" id="UP001500483">
    <property type="component" value="Unassembled WGS sequence"/>
</dbReference>
<feature type="binding site" evidence="3">
    <location>
        <position position="167"/>
    </location>
    <ligand>
        <name>L-histidine</name>
        <dbReference type="ChEBI" id="CHEBI:57595"/>
    </ligand>
</feature>
<keyword evidence="3" id="KW-0949">S-adenosyl-L-methionine</keyword>
<comment type="pathway">
    <text evidence="3">Amino-acid biosynthesis; ergothioneine biosynthesis.</text>
</comment>
<dbReference type="PANTHER" id="PTHR43397:SF1">
    <property type="entry name" value="ERGOTHIONEINE BIOSYNTHESIS PROTEIN 1"/>
    <property type="match status" value="1"/>
</dbReference>
<keyword evidence="2 3" id="KW-0808">Transferase</keyword>
<accession>A0ABP6RT25</accession>
<dbReference type="Pfam" id="PF10017">
    <property type="entry name" value="Methyltransf_33"/>
    <property type="match status" value="1"/>
</dbReference>
<feature type="binding site" evidence="3">
    <location>
        <position position="87"/>
    </location>
    <ligand>
        <name>S-adenosyl-L-methionine</name>
        <dbReference type="ChEBI" id="CHEBI:59789"/>
    </ligand>
</feature>
<dbReference type="EMBL" id="BAAAYK010000038">
    <property type="protein sequence ID" value="GAA3358528.1"/>
    <property type="molecule type" value="Genomic_DNA"/>
</dbReference>
<dbReference type="InterPro" id="IPR032888">
    <property type="entry name" value="EgtD_Actinobacteria"/>
</dbReference>
<dbReference type="Gene3D" id="3.40.50.150">
    <property type="entry name" value="Vaccinia Virus protein VP39"/>
    <property type="match status" value="1"/>
</dbReference>
<dbReference type="PIRSF" id="PIRSF018005">
    <property type="entry name" value="UCP018005"/>
    <property type="match status" value="1"/>
</dbReference>
<keyword evidence="6" id="KW-1185">Reference proteome</keyword>
<evidence type="ECO:0000256" key="1">
    <source>
        <dbReference type="ARBA" id="ARBA00022603"/>
    </source>
</evidence>
<comment type="subunit">
    <text evidence="3">Monomer.</text>
</comment>
<comment type="similarity">
    <text evidence="3">Belongs to the methyltransferase superfamily. EgtD family.</text>
</comment>
<feature type="binding site" evidence="3">
    <location>
        <position position="114"/>
    </location>
    <ligand>
        <name>S-adenosyl-L-methionine</name>
        <dbReference type="ChEBI" id="CHEBI:59789"/>
    </ligand>
</feature>
<keyword evidence="1 3" id="KW-0489">Methyltransferase</keyword>
<dbReference type="InterPro" id="IPR051128">
    <property type="entry name" value="EgtD_Methyltrsf_superfamily"/>
</dbReference>
<comment type="function">
    <text evidence="3">Catalyzes the SAM-dependent triple methylation of the alpha-amino group of histidine to form hercynine, a step in the biosynthesis pathway of ergothioneine.</text>
</comment>
<protein>
    <recommendedName>
        <fullName evidence="3">Histidine N-alpha-methyltransferase</fullName>
        <ecNumber evidence="3">2.1.1.44</ecNumber>
    </recommendedName>
    <alternativeName>
        <fullName evidence="3">Histidine trimethyltransferase</fullName>
    </alternativeName>
</protein>
<comment type="catalytic activity">
    <reaction evidence="3">
        <text>L-histidine + 3 S-adenosyl-L-methionine = hercynine + 3 S-adenosyl-L-homocysteine + 3 H(+)</text>
        <dbReference type="Rhea" id="RHEA:38471"/>
        <dbReference type="ChEBI" id="CHEBI:15378"/>
        <dbReference type="ChEBI" id="CHEBI:15781"/>
        <dbReference type="ChEBI" id="CHEBI:57595"/>
        <dbReference type="ChEBI" id="CHEBI:57856"/>
        <dbReference type="ChEBI" id="CHEBI:59789"/>
        <dbReference type="EC" id="2.1.1.44"/>
    </reaction>
</comment>
<feature type="binding site" evidence="3">
    <location>
        <begin position="142"/>
        <end position="143"/>
    </location>
    <ligand>
        <name>S-adenosyl-L-methionine</name>
        <dbReference type="ChEBI" id="CHEBI:59789"/>
    </ligand>
</feature>
<name>A0ABP6RT25_9PSEU</name>
<dbReference type="EC" id="2.1.1.44" evidence="3"/>
<sequence>MTEPELVVHFTEQDAARELRADVRAGLTDRPKWLPPKWLYDARGSELFERITALPEYYQTRAEHGILSRHAVDVAELTGAGTLVELGSGSSEKTRLLLDALRKTATLRRFVPLDVSESALRQAITAIAVDYPELPVRGIVGDFTTELAAVPAGSGRLVAFLGGTIGNFPPAERARFLVAVRAALRPGEWLLLGTDLVKDPDRLVRAYDDAQGVTAEFDRNVLRVLNRELRAGFDPDAFAHVARWDAEQEWIEMRLRASRAMRVPIEELGLTVELAAGEEIRTEVSAKFRRTRVEGELADAGFELTRWWLDDAGDFALSLATAV</sequence>
<feature type="domain" description="Histidine-specific methyltransferase SAM-dependent" evidence="4">
    <location>
        <begin position="20"/>
        <end position="321"/>
    </location>
</feature>
<dbReference type="SUPFAM" id="SSF53335">
    <property type="entry name" value="S-adenosyl-L-methionine-dependent methyltransferases"/>
    <property type="match status" value="1"/>
</dbReference>
<dbReference type="InterPro" id="IPR035094">
    <property type="entry name" value="EgtD"/>
</dbReference>
<organism evidence="5 6">
    <name type="scientific">Saccharopolyspora gregorii</name>
    <dbReference type="NCBI Taxonomy" id="33914"/>
    <lineage>
        <taxon>Bacteria</taxon>
        <taxon>Bacillati</taxon>
        <taxon>Actinomycetota</taxon>
        <taxon>Actinomycetes</taxon>
        <taxon>Pseudonocardiales</taxon>
        <taxon>Pseudonocardiaceae</taxon>
        <taxon>Saccharopolyspora</taxon>
    </lineage>
</organism>
<gene>
    <name evidence="3 5" type="primary">egtD</name>
    <name evidence="5" type="ORF">GCM10020366_30960</name>
</gene>
<feature type="binding site" evidence="3">
    <location>
        <position position="207"/>
    </location>
    <ligand>
        <name>L-histidine</name>
        <dbReference type="ChEBI" id="CHEBI:57595"/>
    </ligand>
</feature>
<reference evidence="6" key="1">
    <citation type="journal article" date="2019" name="Int. J. Syst. Evol. Microbiol.">
        <title>The Global Catalogue of Microorganisms (GCM) 10K type strain sequencing project: providing services to taxonomists for standard genome sequencing and annotation.</title>
        <authorList>
            <consortium name="The Broad Institute Genomics Platform"/>
            <consortium name="The Broad Institute Genome Sequencing Center for Infectious Disease"/>
            <person name="Wu L."/>
            <person name="Ma J."/>
        </authorList>
    </citation>
    <scope>NUCLEOTIDE SEQUENCE [LARGE SCALE GENOMIC DNA]</scope>
    <source>
        <strain evidence="6">JCM 9687</strain>
    </source>
</reference>
<evidence type="ECO:0000313" key="6">
    <source>
        <dbReference type="Proteomes" id="UP001500483"/>
    </source>
</evidence>
<dbReference type="NCBIfam" id="TIGR03438">
    <property type="entry name" value="egtD_ergothio"/>
    <property type="match status" value="1"/>
</dbReference>
<dbReference type="InterPro" id="IPR029063">
    <property type="entry name" value="SAM-dependent_MTases_sf"/>
</dbReference>
<feature type="binding site" evidence="3">
    <location>
        <position position="57"/>
    </location>
    <ligand>
        <name>L-histidine</name>
        <dbReference type="ChEBI" id="CHEBI:57595"/>
    </ligand>
</feature>
<dbReference type="HAMAP" id="MF_02037">
    <property type="entry name" value="EgtD"/>
    <property type="match status" value="1"/>
</dbReference>
<feature type="binding site" evidence="3">
    <location>
        <begin position="283"/>
        <end position="285"/>
    </location>
    <ligand>
        <name>L-histidine</name>
        <dbReference type="ChEBI" id="CHEBI:57595"/>
    </ligand>
</feature>
<dbReference type="InterPro" id="IPR019257">
    <property type="entry name" value="MeTrfase_dom"/>
</dbReference>
<dbReference type="InterPro" id="IPR017804">
    <property type="entry name" value="MeTrfase_EgtD-like"/>
</dbReference>
<dbReference type="RefSeq" id="WP_344927312.1">
    <property type="nucleotide sequence ID" value="NZ_BAAAYK010000038.1"/>
</dbReference>